<evidence type="ECO:0000313" key="1">
    <source>
        <dbReference type="EMBL" id="GIY09269.1"/>
    </source>
</evidence>
<evidence type="ECO:0000313" key="2">
    <source>
        <dbReference type="Proteomes" id="UP001054837"/>
    </source>
</evidence>
<organism evidence="1 2">
    <name type="scientific">Caerostris darwini</name>
    <dbReference type="NCBI Taxonomy" id="1538125"/>
    <lineage>
        <taxon>Eukaryota</taxon>
        <taxon>Metazoa</taxon>
        <taxon>Ecdysozoa</taxon>
        <taxon>Arthropoda</taxon>
        <taxon>Chelicerata</taxon>
        <taxon>Arachnida</taxon>
        <taxon>Araneae</taxon>
        <taxon>Araneomorphae</taxon>
        <taxon>Entelegynae</taxon>
        <taxon>Araneoidea</taxon>
        <taxon>Araneidae</taxon>
        <taxon>Caerostris</taxon>
    </lineage>
</organism>
<dbReference type="Proteomes" id="UP001054837">
    <property type="component" value="Unassembled WGS sequence"/>
</dbReference>
<dbReference type="EMBL" id="BPLQ01004595">
    <property type="protein sequence ID" value="GIY09269.1"/>
    <property type="molecule type" value="Genomic_DNA"/>
</dbReference>
<reference evidence="1 2" key="1">
    <citation type="submission" date="2021-06" db="EMBL/GenBank/DDBJ databases">
        <title>Caerostris darwini draft genome.</title>
        <authorList>
            <person name="Kono N."/>
            <person name="Arakawa K."/>
        </authorList>
    </citation>
    <scope>NUCLEOTIDE SEQUENCE [LARGE SCALE GENOMIC DNA]</scope>
</reference>
<keyword evidence="2" id="KW-1185">Reference proteome</keyword>
<proteinExistence type="predicted"/>
<name>A0AAV4QK89_9ARAC</name>
<gene>
    <name evidence="1" type="ORF">CDAR_464841</name>
</gene>
<comment type="caution">
    <text evidence="1">The sequence shown here is derived from an EMBL/GenBank/DDBJ whole genome shotgun (WGS) entry which is preliminary data.</text>
</comment>
<sequence length="235" mass="26635">MPEVVQQSFEVLFFVITSHPTGRCVTFSDAQQSIEVLFFVIISHPAGRCVTFSGMFLVSRDLVAFSLWLPSKQNFVKSFSSCPAEYRSPFLRNYISSCWTVCHIFWYVSRFTRPCRIFFVVAQQNFEVLFFVIISHPAGRCVTFSGMFLASRDLVVFSVDAQQSIEVLFFVIISHPAGRCVTFSDAQQSIEVLFFVIISHPAGRCVTFSGMFLVSRDLVAFSLWLPSRVSKSFSA</sequence>
<protein>
    <submittedName>
        <fullName evidence="1">Uncharacterized protein</fullName>
    </submittedName>
</protein>
<accession>A0AAV4QK89</accession>
<dbReference type="AlphaFoldDB" id="A0AAV4QK89"/>